<feature type="chain" id="PRO_5012214426" description="Transporter" evidence="1">
    <location>
        <begin position="21"/>
        <end position="276"/>
    </location>
</feature>
<dbReference type="Proteomes" id="UP000193450">
    <property type="component" value="Chromosome"/>
</dbReference>
<dbReference type="RefSeq" id="WP_085758517.1">
    <property type="nucleotide sequence ID" value="NZ_CP019343.1"/>
</dbReference>
<evidence type="ECO:0008006" key="4">
    <source>
        <dbReference type="Google" id="ProtNLM"/>
    </source>
</evidence>
<organism evidence="2 3">
    <name type="scientific">Oceanicoccus sagamiensis</name>
    <dbReference type="NCBI Taxonomy" id="716816"/>
    <lineage>
        <taxon>Bacteria</taxon>
        <taxon>Pseudomonadati</taxon>
        <taxon>Pseudomonadota</taxon>
        <taxon>Gammaproteobacteria</taxon>
        <taxon>Cellvibrionales</taxon>
        <taxon>Spongiibacteraceae</taxon>
        <taxon>Oceanicoccus</taxon>
    </lineage>
</organism>
<evidence type="ECO:0000313" key="2">
    <source>
        <dbReference type="EMBL" id="ARN74374.1"/>
    </source>
</evidence>
<dbReference type="KEGG" id="osg:BST96_09715"/>
<reference evidence="2 3" key="1">
    <citation type="submission" date="2016-11" db="EMBL/GenBank/DDBJ databases">
        <title>Trade-off between light-utilization and light-protection in marine flavobacteria.</title>
        <authorList>
            <person name="Kumagai Y."/>
        </authorList>
    </citation>
    <scope>NUCLEOTIDE SEQUENCE [LARGE SCALE GENOMIC DNA]</scope>
    <source>
        <strain evidence="2 3">NBRC 107125</strain>
    </source>
</reference>
<protein>
    <recommendedName>
        <fullName evidence="4">Transporter</fullName>
    </recommendedName>
</protein>
<dbReference type="EMBL" id="CP019343">
    <property type="protein sequence ID" value="ARN74374.1"/>
    <property type="molecule type" value="Genomic_DNA"/>
</dbReference>
<sequence length="276" mass="30112">MKFSLRCLIIATVLSPFAKAEQSAETIARDLANPNTPLASLNFKYQYRTFDGDLPGANDQDGHLVLFQPTLPFPLDNGDKILFRPAVPIQIAQPVFDATKADFDDEQGIGDTSMDVAYAMTSDTGLLTALGVIATIPTATEDNLGNDKWTLGPEVLLGKIGKTYVVGAFPNHQWDVGGSGDKDINLTTMQLFGILLPGGGWNYGSTPIFSYDHETEEWTAPLNFTFGKTVINNGRPWKLSVEVNYYVESPDLFGPEWMIGLSIAPVVENGLAGWFK</sequence>
<accession>A0A1X9NBF8</accession>
<feature type="signal peptide" evidence="1">
    <location>
        <begin position="1"/>
        <end position="20"/>
    </location>
</feature>
<keyword evidence="1" id="KW-0732">Signal</keyword>
<dbReference type="AlphaFoldDB" id="A0A1X9NBF8"/>
<proteinExistence type="predicted"/>
<dbReference type="OrthoDB" id="9809066at2"/>
<evidence type="ECO:0000256" key="1">
    <source>
        <dbReference type="SAM" id="SignalP"/>
    </source>
</evidence>
<gene>
    <name evidence="2" type="ORF">BST96_09715</name>
</gene>
<dbReference type="STRING" id="716816.BST96_09715"/>
<keyword evidence="3" id="KW-1185">Reference proteome</keyword>
<evidence type="ECO:0000313" key="3">
    <source>
        <dbReference type="Proteomes" id="UP000193450"/>
    </source>
</evidence>
<name>A0A1X9NBF8_9GAMM</name>